<organism evidence="1 2">
    <name type="scientific">Vigna mungo</name>
    <name type="common">Black gram</name>
    <name type="synonym">Phaseolus mungo</name>
    <dbReference type="NCBI Taxonomy" id="3915"/>
    <lineage>
        <taxon>Eukaryota</taxon>
        <taxon>Viridiplantae</taxon>
        <taxon>Streptophyta</taxon>
        <taxon>Embryophyta</taxon>
        <taxon>Tracheophyta</taxon>
        <taxon>Spermatophyta</taxon>
        <taxon>Magnoliopsida</taxon>
        <taxon>eudicotyledons</taxon>
        <taxon>Gunneridae</taxon>
        <taxon>Pentapetalae</taxon>
        <taxon>rosids</taxon>
        <taxon>fabids</taxon>
        <taxon>Fabales</taxon>
        <taxon>Fabaceae</taxon>
        <taxon>Papilionoideae</taxon>
        <taxon>50 kb inversion clade</taxon>
        <taxon>NPAAA clade</taxon>
        <taxon>indigoferoid/millettioid clade</taxon>
        <taxon>Phaseoleae</taxon>
        <taxon>Vigna</taxon>
    </lineage>
</organism>
<gene>
    <name evidence="1" type="ORF">V8G54_014003</name>
</gene>
<dbReference type="AlphaFoldDB" id="A0AAQ3NJW5"/>
<name>A0AAQ3NJW5_VIGMU</name>
<reference evidence="1 2" key="1">
    <citation type="journal article" date="2023" name="Life. Sci Alliance">
        <title>Evolutionary insights into 3D genome organization and epigenetic landscape of Vigna mungo.</title>
        <authorList>
            <person name="Junaid A."/>
            <person name="Singh B."/>
            <person name="Bhatia S."/>
        </authorList>
    </citation>
    <scope>NUCLEOTIDE SEQUENCE [LARGE SCALE GENOMIC DNA]</scope>
    <source>
        <strain evidence="1">Urdbean</strain>
    </source>
</reference>
<dbReference type="EMBL" id="CP144696">
    <property type="protein sequence ID" value="WVZ09473.1"/>
    <property type="molecule type" value="Genomic_DNA"/>
</dbReference>
<protein>
    <submittedName>
        <fullName evidence="1">Uncharacterized protein</fullName>
    </submittedName>
</protein>
<keyword evidence="2" id="KW-1185">Reference proteome</keyword>
<dbReference type="Proteomes" id="UP001374535">
    <property type="component" value="Chromosome 5"/>
</dbReference>
<evidence type="ECO:0000313" key="2">
    <source>
        <dbReference type="Proteomes" id="UP001374535"/>
    </source>
</evidence>
<proteinExistence type="predicted"/>
<accession>A0AAQ3NJW5</accession>
<sequence length="127" mass="14996">MISIATITFWSSFVRLQNTNFTSTFAPSQVCVPYTRRRKCRRRYWSGRVRTEMRTLRSSDWFSVVAVSFERAHRPNLSKLLNRTSLIAANKQRKKMTVKQEQTNRPRLGFEDLEPIVFSSFIKESEV</sequence>
<evidence type="ECO:0000313" key="1">
    <source>
        <dbReference type="EMBL" id="WVZ09473.1"/>
    </source>
</evidence>